<sequence length="144" mass="16226">MHGRRYAGQSNGNRGWRKYADQFKDRPVSHLVSFAILHEVTAVIPIFAVYYALEWSGLSIPFPKEVQLEANRRITKAREYFGMTPLDPDSTAMVNMVASYAVVKAAMPLRIAACFLLTPPTAKYCVAPVSRALERLLKRDPRTP</sequence>
<evidence type="ECO:0000313" key="1">
    <source>
        <dbReference type="EMBL" id="KAJ1674627.1"/>
    </source>
</evidence>
<name>A0ACC1HEK9_9FUNG</name>
<accession>A0ACC1HEK9</accession>
<reference evidence="1" key="1">
    <citation type="submission" date="2022-06" db="EMBL/GenBank/DDBJ databases">
        <title>Phylogenomic reconstructions and comparative analyses of Kickxellomycotina fungi.</title>
        <authorList>
            <person name="Reynolds N.K."/>
            <person name="Stajich J.E."/>
            <person name="Barry K."/>
            <person name="Grigoriev I.V."/>
            <person name="Crous P."/>
            <person name="Smith M.E."/>
        </authorList>
    </citation>
    <scope>NUCLEOTIDE SEQUENCE</scope>
    <source>
        <strain evidence="1">RSA 2271</strain>
    </source>
</reference>
<organism evidence="1 2">
    <name type="scientific">Spiromyces aspiralis</name>
    <dbReference type="NCBI Taxonomy" id="68401"/>
    <lineage>
        <taxon>Eukaryota</taxon>
        <taxon>Fungi</taxon>
        <taxon>Fungi incertae sedis</taxon>
        <taxon>Zoopagomycota</taxon>
        <taxon>Kickxellomycotina</taxon>
        <taxon>Kickxellomycetes</taxon>
        <taxon>Kickxellales</taxon>
        <taxon>Kickxellaceae</taxon>
        <taxon>Spiromyces</taxon>
    </lineage>
</organism>
<dbReference type="Proteomes" id="UP001145114">
    <property type="component" value="Unassembled WGS sequence"/>
</dbReference>
<gene>
    <name evidence="1" type="ORF">EV182_002889</name>
</gene>
<comment type="caution">
    <text evidence="1">The sequence shown here is derived from an EMBL/GenBank/DDBJ whole genome shotgun (WGS) entry which is preliminary data.</text>
</comment>
<proteinExistence type="predicted"/>
<protein>
    <submittedName>
        <fullName evidence="1">Uncharacterized protein</fullName>
    </submittedName>
</protein>
<dbReference type="EMBL" id="JAMZIH010005807">
    <property type="protein sequence ID" value="KAJ1674627.1"/>
    <property type="molecule type" value="Genomic_DNA"/>
</dbReference>
<evidence type="ECO:0000313" key="2">
    <source>
        <dbReference type="Proteomes" id="UP001145114"/>
    </source>
</evidence>
<keyword evidence="2" id="KW-1185">Reference proteome</keyword>